<reference evidence="1" key="1">
    <citation type="submission" date="2019-08" db="EMBL/GenBank/DDBJ databases">
        <authorList>
            <person name="Kucharzyk K."/>
            <person name="Murdoch R.W."/>
            <person name="Higgins S."/>
            <person name="Loffler F."/>
        </authorList>
    </citation>
    <scope>NUCLEOTIDE SEQUENCE</scope>
</reference>
<protein>
    <submittedName>
        <fullName evidence="1">Uncharacterized protein</fullName>
    </submittedName>
</protein>
<proteinExistence type="predicted"/>
<dbReference type="EMBL" id="VSSQ01086353">
    <property type="protein sequence ID" value="MPN33714.1"/>
    <property type="molecule type" value="Genomic_DNA"/>
</dbReference>
<comment type="caution">
    <text evidence="1">The sequence shown here is derived from an EMBL/GenBank/DDBJ whole genome shotgun (WGS) entry which is preliminary data.</text>
</comment>
<name>A0A645HCA0_9ZZZZ</name>
<gene>
    <name evidence="1" type="ORF">SDC9_181205</name>
</gene>
<dbReference type="AlphaFoldDB" id="A0A645HCA0"/>
<sequence length="103" mass="11727">MNGSKRRAVGYVENLRIPAELDRDVPRQPADGKRLSRFQIDEAIVQRKFDAALMNEEKLDSGGVLRRRKPNDGLAANLLKHHLQLTLFGQQGGDCFVFLRRRA</sequence>
<accession>A0A645HCA0</accession>
<organism evidence="1">
    <name type="scientific">bioreactor metagenome</name>
    <dbReference type="NCBI Taxonomy" id="1076179"/>
    <lineage>
        <taxon>unclassified sequences</taxon>
        <taxon>metagenomes</taxon>
        <taxon>ecological metagenomes</taxon>
    </lineage>
</organism>
<evidence type="ECO:0000313" key="1">
    <source>
        <dbReference type="EMBL" id="MPN33714.1"/>
    </source>
</evidence>